<proteinExistence type="predicted"/>
<name>A0ABX4BTP3_FLAFR</name>
<dbReference type="EMBL" id="MUGV01000009">
    <property type="protein sequence ID" value="OXA81087.1"/>
    <property type="molecule type" value="Genomic_DNA"/>
</dbReference>
<keyword evidence="1" id="KW-0472">Membrane</keyword>
<sequence length="182" mass="21510">MVEKSYINEELSLFKRMKSTFLPLFACMIILFTIGVAFNGKMNWYVYLILICCYTIAFAILTYFKTKSYIYAVHINEEKLIINGQTFNSKWTDNLEINNLKLELKGEAQGRGHSEYVLILKSRDKKYKINSLYNWDYFKLLELFKELKIVKGEKIILDEKFLMDRIEKKALGYSIIDINFGD</sequence>
<comment type="caution">
    <text evidence="2">The sequence shown here is derived from an EMBL/GenBank/DDBJ whole genome shotgun (WGS) entry which is preliminary data.</text>
</comment>
<keyword evidence="1" id="KW-1133">Transmembrane helix</keyword>
<keyword evidence="1" id="KW-0812">Transmembrane</keyword>
<gene>
    <name evidence="2" type="ORF">B0A65_04910</name>
</gene>
<evidence type="ECO:0000313" key="3">
    <source>
        <dbReference type="Proteomes" id="UP000198382"/>
    </source>
</evidence>
<feature type="transmembrane region" description="Helical" evidence="1">
    <location>
        <begin position="44"/>
        <end position="64"/>
    </location>
</feature>
<accession>A0ABX4BTP3</accession>
<feature type="transmembrane region" description="Helical" evidence="1">
    <location>
        <begin position="21"/>
        <end position="38"/>
    </location>
</feature>
<evidence type="ECO:0000313" key="2">
    <source>
        <dbReference type="EMBL" id="OXA81087.1"/>
    </source>
</evidence>
<evidence type="ECO:0008006" key="4">
    <source>
        <dbReference type="Google" id="ProtNLM"/>
    </source>
</evidence>
<evidence type="ECO:0000256" key="1">
    <source>
        <dbReference type="SAM" id="Phobius"/>
    </source>
</evidence>
<reference evidence="2 3" key="1">
    <citation type="submission" date="2016-11" db="EMBL/GenBank/DDBJ databases">
        <title>Whole genomes of Flavobacteriaceae.</title>
        <authorList>
            <person name="Stine C."/>
            <person name="Li C."/>
            <person name="Tadesse D."/>
        </authorList>
    </citation>
    <scope>NUCLEOTIDE SEQUENCE [LARGE SCALE GENOMIC DNA]</scope>
    <source>
        <strain evidence="2 3">DSM 15937</strain>
    </source>
</reference>
<organism evidence="2 3">
    <name type="scientific">Flavobacterium frigidimaris</name>
    <dbReference type="NCBI Taxonomy" id="262320"/>
    <lineage>
        <taxon>Bacteria</taxon>
        <taxon>Pseudomonadati</taxon>
        <taxon>Bacteroidota</taxon>
        <taxon>Flavobacteriia</taxon>
        <taxon>Flavobacteriales</taxon>
        <taxon>Flavobacteriaceae</taxon>
        <taxon>Flavobacterium</taxon>
    </lineage>
</organism>
<protein>
    <recommendedName>
        <fullName evidence="4">PH domain-containing protein</fullName>
    </recommendedName>
</protein>
<keyword evidence="3" id="KW-1185">Reference proteome</keyword>
<dbReference type="Proteomes" id="UP000198382">
    <property type="component" value="Unassembled WGS sequence"/>
</dbReference>